<accession>A0AA35S3P1</accession>
<feature type="transmembrane region" description="Helical" evidence="1">
    <location>
        <begin position="9"/>
        <end position="32"/>
    </location>
</feature>
<reference evidence="2" key="1">
    <citation type="submission" date="2023-03" db="EMBL/GenBank/DDBJ databases">
        <authorList>
            <person name="Steffen K."/>
            <person name="Cardenas P."/>
        </authorList>
    </citation>
    <scope>NUCLEOTIDE SEQUENCE</scope>
</reference>
<comment type="caution">
    <text evidence="2">The sequence shown here is derived from an EMBL/GenBank/DDBJ whole genome shotgun (WGS) entry which is preliminary data.</text>
</comment>
<proteinExistence type="predicted"/>
<keyword evidence="3" id="KW-1185">Reference proteome</keyword>
<dbReference type="Proteomes" id="UP001174909">
    <property type="component" value="Unassembled WGS sequence"/>
</dbReference>
<feature type="transmembrane region" description="Helical" evidence="1">
    <location>
        <begin position="125"/>
        <end position="143"/>
    </location>
</feature>
<dbReference type="Pfam" id="PF10269">
    <property type="entry name" value="Tmemb_185A"/>
    <property type="match status" value="1"/>
</dbReference>
<gene>
    <name evidence="2" type="ORF">GBAR_LOCUS13381</name>
</gene>
<evidence type="ECO:0000313" key="3">
    <source>
        <dbReference type="Proteomes" id="UP001174909"/>
    </source>
</evidence>
<sequence length="157" mass="16853">MLLSVQELIVWTGLGPFEVALHSLALLVFTLLSTLRLEGVISTSWHAVFSPLYVALGLHLYHLSIVSARMAVWGFQSSSPSRWAKKMLVASLTFLISTNLAGVGVLLFVEYSTAAFLNGGGSPDVLISSLALLLVYLVARLCFVCRTLKSAAPGSLD</sequence>
<protein>
    <submittedName>
        <fullName evidence="2">Transmembrane protein 203</fullName>
    </submittedName>
</protein>
<feature type="transmembrane region" description="Helical" evidence="1">
    <location>
        <begin position="52"/>
        <end position="75"/>
    </location>
</feature>
<keyword evidence="1" id="KW-1133">Transmembrane helix</keyword>
<feature type="transmembrane region" description="Helical" evidence="1">
    <location>
        <begin position="87"/>
        <end position="109"/>
    </location>
</feature>
<dbReference type="AlphaFoldDB" id="A0AA35S3P1"/>
<name>A0AA35S3P1_GEOBA</name>
<evidence type="ECO:0000256" key="1">
    <source>
        <dbReference type="SAM" id="Phobius"/>
    </source>
</evidence>
<keyword evidence="1 2" id="KW-0812">Transmembrane</keyword>
<evidence type="ECO:0000313" key="2">
    <source>
        <dbReference type="EMBL" id="CAI8022865.1"/>
    </source>
</evidence>
<organism evidence="2 3">
    <name type="scientific">Geodia barretti</name>
    <name type="common">Barrett's horny sponge</name>
    <dbReference type="NCBI Taxonomy" id="519541"/>
    <lineage>
        <taxon>Eukaryota</taxon>
        <taxon>Metazoa</taxon>
        <taxon>Porifera</taxon>
        <taxon>Demospongiae</taxon>
        <taxon>Heteroscleromorpha</taxon>
        <taxon>Tetractinellida</taxon>
        <taxon>Astrophorina</taxon>
        <taxon>Geodiidae</taxon>
        <taxon>Geodia</taxon>
    </lineage>
</organism>
<keyword evidence="1" id="KW-0472">Membrane</keyword>
<dbReference type="InterPro" id="IPR019396">
    <property type="entry name" value="TM_Fragile-X-F-assoc"/>
</dbReference>
<dbReference type="EMBL" id="CASHTH010001979">
    <property type="protein sequence ID" value="CAI8022865.1"/>
    <property type="molecule type" value="Genomic_DNA"/>
</dbReference>